<keyword evidence="1" id="KW-1277">Toxin-antitoxin system</keyword>
<dbReference type="Proteomes" id="UP000662783">
    <property type="component" value="Chromosome"/>
</dbReference>
<proteinExistence type="predicted"/>
<protein>
    <submittedName>
        <fullName evidence="2">Type II toxin-antitoxin system RelE/ParE family toxin</fullName>
    </submittedName>
</protein>
<dbReference type="SUPFAM" id="SSF143011">
    <property type="entry name" value="RelE-like"/>
    <property type="match status" value="1"/>
</dbReference>
<evidence type="ECO:0000313" key="3">
    <source>
        <dbReference type="Proteomes" id="UP000662783"/>
    </source>
</evidence>
<name>A0A974WJN6_9BACT</name>
<organism evidence="2 3">
    <name type="scientific">Fulvivirga lutea</name>
    <dbReference type="NCBI Taxonomy" id="2810512"/>
    <lineage>
        <taxon>Bacteria</taxon>
        <taxon>Pseudomonadati</taxon>
        <taxon>Bacteroidota</taxon>
        <taxon>Cytophagia</taxon>
        <taxon>Cytophagales</taxon>
        <taxon>Fulvivirgaceae</taxon>
        <taxon>Fulvivirga</taxon>
    </lineage>
</organism>
<dbReference type="InterPro" id="IPR007712">
    <property type="entry name" value="RelE/ParE_toxin"/>
</dbReference>
<dbReference type="Gene3D" id="3.30.2310.20">
    <property type="entry name" value="RelE-like"/>
    <property type="match status" value="1"/>
</dbReference>
<evidence type="ECO:0000256" key="1">
    <source>
        <dbReference type="ARBA" id="ARBA00022649"/>
    </source>
</evidence>
<dbReference type="Pfam" id="PF05016">
    <property type="entry name" value="ParE_toxin"/>
    <property type="match status" value="1"/>
</dbReference>
<evidence type="ECO:0000313" key="2">
    <source>
        <dbReference type="EMBL" id="QSE99435.1"/>
    </source>
</evidence>
<reference evidence="2" key="1">
    <citation type="submission" date="2021-02" db="EMBL/GenBank/DDBJ databases">
        <title>Fulvivirga sp. S481 isolated from sea water.</title>
        <authorList>
            <person name="Bae S.S."/>
            <person name="Baek K."/>
        </authorList>
    </citation>
    <scope>NUCLEOTIDE SEQUENCE</scope>
    <source>
        <strain evidence="2">S481</strain>
    </source>
</reference>
<dbReference type="EMBL" id="CP070608">
    <property type="protein sequence ID" value="QSE99435.1"/>
    <property type="molecule type" value="Genomic_DNA"/>
</dbReference>
<dbReference type="KEGG" id="fuv:JR347_16650"/>
<dbReference type="InterPro" id="IPR035093">
    <property type="entry name" value="RelE/ParE_toxin_dom_sf"/>
</dbReference>
<sequence length="79" mass="9503">MSRDSKRYAQHQIDRIFERTQILTSQLRVGKVVEEINKPEIRELIEGNYRIIYRIIDEKTVDILMVHHGARDLVRRTNK</sequence>
<gene>
    <name evidence="2" type="ORF">JR347_16650</name>
</gene>
<accession>A0A974WJN6</accession>
<keyword evidence="3" id="KW-1185">Reference proteome</keyword>
<dbReference type="AlphaFoldDB" id="A0A974WJN6"/>